<reference evidence="1" key="2">
    <citation type="journal article" date="2015" name="Data Brief">
        <title>Shoot transcriptome of the giant reed, Arundo donax.</title>
        <authorList>
            <person name="Barrero R.A."/>
            <person name="Guerrero F.D."/>
            <person name="Moolhuijzen P."/>
            <person name="Goolsby J.A."/>
            <person name="Tidwell J."/>
            <person name="Bellgard S.E."/>
            <person name="Bellgard M.I."/>
        </authorList>
    </citation>
    <scope>NUCLEOTIDE SEQUENCE</scope>
    <source>
        <tissue evidence="1">Shoot tissue taken approximately 20 cm above the soil surface</tissue>
    </source>
</reference>
<sequence length="20" mass="2196">MLAVILRLACFACYTLFGCS</sequence>
<dbReference type="PROSITE" id="PS51257">
    <property type="entry name" value="PROKAR_LIPOPROTEIN"/>
    <property type="match status" value="1"/>
</dbReference>
<accession>A0A0A9H3U7</accession>
<dbReference type="EMBL" id="GBRH01167432">
    <property type="protein sequence ID" value="JAE30464.1"/>
    <property type="molecule type" value="Transcribed_RNA"/>
</dbReference>
<protein>
    <submittedName>
        <fullName evidence="1">Uncharacterized protein</fullName>
    </submittedName>
</protein>
<proteinExistence type="predicted"/>
<name>A0A0A9H3U7_ARUDO</name>
<dbReference type="AlphaFoldDB" id="A0A0A9H3U7"/>
<reference evidence="1" key="1">
    <citation type="submission" date="2014-09" db="EMBL/GenBank/DDBJ databases">
        <authorList>
            <person name="Magalhaes I.L.F."/>
            <person name="Oliveira U."/>
            <person name="Santos F.R."/>
            <person name="Vidigal T.H.D.A."/>
            <person name="Brescovit A.D."/>
            <person name="Santos A.J."/>
        </authorList>
    </citation>
    <scope>NUCLEOTIDE SEQUENCE</scope>
    <source>
        <tissue evidence="1">Shoot tissue taken approximately 20 cm above the soil surface</tissue>
    </source>
</reference>
<organism evidence="1">
    <name type="scientific">Arundo donax</name>
    <name type="common">Giant reed</name>
    <name type="synonym">Donax arundinaceus</name>
    <dbReference type="NCBI Taxonomy" id="35708"/>
    <lineage>
        <taxon>Eukaryota</taxon>
        <taxon>Viridiplantae</taxon>
        <taxon>Streptophyta</taxon>
        <taxon>Embryophyta</taxon>
        <taxon>Tracheophyta</taxon>
        <taxon>Spermatophyta</taxon>
        <taxon>Magnoliopsida</taxon>
        <taxon>Liliopsida</taxon>
        <taxon>Poales</taxon>
        <taxon>Poaceae</taxon>
        <taxon>PACMAD clade</taxon>
        <taxon>Arundinoideae</taxon>
        <taxon>Arundineae</taxon>
        <taxon>Arundo</taxon>
    </lineage>
</organism>
<evidence type="ECO:0000313" key="1">
    <source>
        <dbReference type="EMBL" id="JAE30464.1"/>
    </source>
</evidence>